<evidence type="ECO:0000256" key="1">
    <source>
        <dbReference type="SAM" id="SignalP"/>
    </source>
</evidence>
<dbReference type="RefSeq" id="WP_344815028.1">
    <property type="nucleotide sequence ID" value="NZ_BAABCT010000001.1"/>
</dbReference>
<dbReference type="InterPro" id="IPR044023">
    <property type="entry name" value="Ig_7"/>
</dbReference>
<organism evidence="3 4">
    <name type="scientific">Flavobacterium cheonanense</name>
    <dbReference type="NCBI Taxonomy" id="706183"/>
    <lineage>
        <taxon>Bacteria</taxon>
        <taxon>Pseudomonadati</taxon>
        <taxon>Bacteroidota</taxon>
        <taxon>Flavobacteriia</taxon>
        <taxon>Flavobacteriales</taxon>
        <taxon>Flavobacteriaceae</taxon>
        <taxon>Flavobacterium</taxon>
    </lineage>
</organism>
<dbReference type="InterPro" id="IPR016186">
    <property type="entry name" value="C-type_lectin-like/link_sf"/>
</dbReference>
<reference evidence="4" key="1">
    <citation type="journal article" date="2019" name="Int. J. Syst. Evol. Microbiol.">
        <title>The Global Catalogue of Microorganisms (GCM) 10K type strain sequencing project: providing services to taxonomists for standard genome sequencing and annotation.</title>
        <authorList>
            <consortium name="The Broad Institute Genomics Platform"/>
            <consortium name="The Broad Institute Genome Sequencing Center for Infectious Disease"/>
            <person name="Wu L."/>
            <person name="Ma J."/>
        </authorList>
    </citation>
    <scope>NUCLEOTIDE SEQUENCE [LARGE SCALE GENOMIC DNA]</scope>
    <source>
        <strain evidence="4">JCM 17069</strain>
    </source>
</reference>
<dbReference type="PANTHER" id="PTHR22803">
    <property type="entry name" value="MANNOSE, PHOSPHOLIPASE, LECTIN RECEPTOR RELATED"/>
    <property type="match status" value="1"/>
</dbReference>
<dbReference type="Pfam" id="PF00059">
    <property type="entry name" value="Lectin_C"/>
    <property type="match status" value="1"/>
</dbReference>
<dbReference type="CDD" id="cd00037">
    <property type="entry name" value="CLECT"/>
    <property type="match status" value="1"/>
</dbReference>
<gene>
    <name evidence="3" type="ORF">GCM10022389_02660</name>
</gene>
<accession>A0ABP7V889</accession>
<dbReference type="Pfam" id="PF19081">
    <property type="entry name" value="Ig_7"/>
    <property type="match status" value="5"/>
</dbReference>
<name>A0ABP7V889_9FLAO</name>
<dbReference type="EMBL" id="BAABCT010000001">
    <property type="protein sequence ID" value="GAA4061673.1"/>
    <property type="molecule type" value="Genomic_DNA"/>
</dbReference>
<feature type="domain" description="C-type lectin" evidence="2">
    <location>
        <begin position="77"/>
        <end position="181"/>
    </location>
</feature>
<dbReference type="Pfam" id="PF13385">
    <property type="entry name" value="Laminin_G_3"/>
    <property type="match status" value="1"/>
</dbReference>
<dbReference type="Pfam" id="PF13585">
    <property type="entry name" value="CHU_C"/>
    <property type="match status" value="1"/>
</dbReference>
<dbReference type="SUPFAM" id="SSF56436">
    <property type="entry name" value="C-type lectin-like"/>
    <property type="match status" value="1"/>
</dbReference>
<evidence type="ECO:0000313" key="3">
    <source>
        <dbReference type="EMBL" id="GAA4061673.1"/>
    </source>
</evidence>
<comment type="caution">
    <text evidence="3">The sequence shown here is derived from an EMBL/GenBank/DDBJ whole genome shotgun (WGS) entry which is preliminary data.</text>
</comment>
<keyword evidence="1" id="KW-0732">Signal</keyword>
<protein>
    <recommendedName>
        <fullName evidence="2">C-type lectin domain-containing protein</fullName>
    </recommendedName>
</protein>
<dbReference type="PROSITE" id="PS50041">
    <property type="entry name" value="C_TYPE_LECTIN_2"/>
    <property type="match status" value="1"/>
</dbReference>
<keyword evidence="4" id="KW-1185">Reference proteome</keyword>
<dbReference type="Gene3D" id="2.60.120.200">
    <property type="match status" value="1"/>
</dbReference>
<dbReference type="InterPro" id="IPR050111">
    <property type="entry name" value="C-type_lectin/snaclec_domain"/>
</dbReference>
<dbReference type="Proteomes" id="UP001500367">
    <property type="component" value="Unassembled WGS sequence"/>
</dbReference>
<evidence type="ECO:0000259" key="2">
    <source>
        <dbReference type="PROSITE" id="PS50041"/>
    </source>
</evidence>
<proteinExistence type="predicted"/>
<dbReference type="InterPro" id="IPR016187">
    <property type="entry name" value="CTDL_fold"/>
</dbReference>
<dbReference type="SUPFAM" id="SSF49899">
    <property type="entry name" value="Concanavalin A-like lectins/glucanases"/>
    <property type="match status" value="1"/>
</dbReference>
<dbReference type="SMART" id="SM00034">
    <property type="entry name" value="CLECT"/>
    <property type="match status" value="1"/>
</dbReference>
<dbReference type="InterPro" id="IPR013320">
    <property type="entry name" value="ConA-like_dom_sf"/>
</dbReference>
<evidence type="ECO:0000313" key="4">
    <source>
        <dbReference type="Proteomes" id="UP001500367"/>
    </source>
</evidence>
<dbReference type="Gene3D" id="3.10.100.10">
    <property type="entry name" value="Mannose-Binding Protein A, subunit A"/>
    <property type="match status" value="1"/>
</dbReference>
<sequence>MGIKKILLGFLFFCSIVHSQTCTDFPEITASTTNLCAGLSANLSINYTPPTICNMNITPSTIPLGNPIPGFTYAGIFNGHYYYVYNTPTSWTQGELICRQNGGYLVCINDINENAFVSNSTNNNIWIGMFRDPVTCNFRWLDCLNITFTNWRPGEPNSGPCGEPYVQIIRGCGFGLNTWNNLDNNSSNGSCYSNMVPIMEIDPSIYNTPITPSTTYLWSTGETTSSITVSPTATTNYWVDITTGTLTCRKNITINVGPSISPTANPTQTFCGSATIADLSAIGTNIQWYASSTVGAPLAPTTTLVNGGSYYATQTITGCESQIRTLVNVTILPQTASPSGNSTQSFCSSATLSEIVVTGNNIQWYSSITGGTSLNSNSSLINGTTYYASQTINSCESTTRLAVTVNINNPQISATSNTICLGESSTLTASNTNNPTSNSCSMPSNLQNGLVGYWPFCGNANDESGNGNNGTVNGAALTTDRFGNANNSYYFSSAGCATRIDAQVNTSSIQTGLTISIWVLRVGDGCISPRILEFWPAANPNGPGMAQWGWGNGFNTIGIGSTTSSGFGCYAGIPVGGNNIWYNIVYTNDGTTGKFYKDGVLISTLASNGNPILAGSAAFGRMNHPAYDNLNGKLDDIGVWNRALTQQEIQQLYSQSITTYLWSTGETTATITVTPSTTTNYWVDVTSNGVTCRKNISITVNSSTPAPTAPSPQTFCNSATVADLIATGNNIKWYSSATGGSPLLNSTVLVNGTTYYASQTLNGCESIIRLPVNVIINIPAGPTGNSNQLFCNSATVANLLMNGQNIRWYTSATGGTPLTSTTTLTNGTTYFASQTINGCENLVRTPVIVTIDVVSTPDGGAIQEFCKIDTPRVSNLTPNSSNIKWYTVPVGGNPLNQNTLLLDGATYYAESTNLTTGCKSPTRLVVLVKINDSNPPVGETNQVFCAEDNPTLSNVLMNAENSLVWYDTNTGGNILPLTTLLEDNQSYYAGNLDNLTGCYSSARTKVDITLLQCELEINNILTLNDNNLNDFIFIKNIDNFPKSEFQIFNRYGKLVWRGYNYNNIQNTFTGKANVQGVYKQDEYLPTGTYFYVLTYFDRYRNENKEVKGFLQINNNQ</sequence>
<dbReference type="InterPro" id="IPR001304">
    <property type="entry name" value="C-type_lectin-like"/>
</dbReference>
<feature type="signal peptide" evidence="1">
    <location>
        <begin position="1"/>
        <end position="19"/>
    </location>
</feature>
<feature type="chain" id="PRO_5045825110" description="C-type lectin domain-containing protein" evidence="1">
    <location>
        <begin position="20"/>
        <end position="1116"/>
    </location>
</feature>